<dbReference type="Proteomes" id="UP001299235">
    <property type="component" value="Unassembled WGS sequence"/>
</dbReference>
<dbReference type="RefSeq" id="WP_248835526.1">
    <property type="nucleotide sequence ID" value="NZ_JAJEQE010000030.1"/>
</dbReference>
<keyword evidence="2" id="KW-1185">Reference proteome</keyword>
<proteinExistence type="predicted"/>
<sequence length="104" mass="12590">MDAGIKVQDFWTMSIPEVHDCIRSYGRRAKIKILQQFIQAESIAEHIGRYLNSENKARKPWDFYPELFREEREQFEESKQEEQVVTAAENRRLYAAEFNRRRHQ</sequence>
<gene>
    <name evidence="1" type="ORF">LKD42_09260</name>
</gene>
<evidence type="ECO:0000313" key="1">
    <source>
        <dbReference type="EMBL" id="MCC2149441.1"/>
    </source>
</evidence>
<evidence type="ECO:0000313" key="2">
    <source>
        <dbReference type="Proteomes" id="UP001299235"/>
    </source>
</evidence>
<dbReference type="EMBL" id="JAJEQE010000030">
    <property type="protein sequence ID" value="MCC2149441.1"/>
    <property type="molecule type" value="Genomic_DNA"/>
</dbReference>
<name>A0ABS8EW63_9FIRM</name>
<protein>
    <submittedName>
        <fullName evidence="1">Uncharacterized protein</fullName>
    </submittedName>
</protein>
<accession>A0ABS8EW63</accession>
<reference evidence="1 2" key="1">
    <citation type="submission" date="2021-10" db="EMBL/GenBank/DDBJ databases">
        <title>Anaerobic single-cell dispensing facilitates the cultivation of human gut bacteria.</title>
        <authorList>
            <person name="Afrizal A."/>
        </authorList>
    </citation>
    <scope>NUCLEOTIDE SEQUENCE [LARGE SCALE GENOMIC DNA]</scope>
    <source>
        <strain evidence="1 2">CLA-AA-H246</strain>
    </source>
</reference>
<organism evidence="1 2">
    <name type="scientific">Hominisplanchenecus faecis</name>
    <dbReference type="NCBI Taxonomy" id="2885351"/>
    <lineage>
        <taxon>Bacteria</taxon>
        <taxon>Bacillati</taxon>
        <taxon>Bacillota</taxon>
        <taxon>Clostridia</taxon>
        <taxon>Lachnospirales</taxon>
        <taxon>Lachnospiraceae</taxon>
        <taxon>Hominisplanchenecus</taxon>
    </lineage>
</organism>
<comment type="caution">
    <text evidence="1">The sequence shown here is derived from an EMBL/GenBank/DDBJ whole genome shotgun (WGS) entry which is preliminary data.</text>
</comment>